<organism evidence="1 2">
    <name type="scientific">Clathrospora elynae</name>
    <dbReference type="NCBI Taxonomy" id="706981"/>
    <lineage>
        <taxon>Eukaryota</taxon>
        <taxon>Fungi</taxon>
        <taxon>Dikarya</taxon>
        <taxon>Ascomycota</taxon>
        <taxon>Pezizomycotina</taxon>
        <taxon>Dothideomycetes</taxon>
        <taxon>Pleosporomycetidae</taxon>
        <taxon>Pleosporales</taxon>
        <taxon>Diademaceae</taxon>
        <taxon>Clathrospora</taxon>
    </lineage>
</organism>
<gene>
    <name evidence="1" type="ORF">EJ02DRAFT_186352</name>
</gene>
<reference evidence="1" key="1">
    <citation type="journal article" date="2020" name="Stud. Mycol.">
        <title>101 Dothideomycetes genomes: a test case for predicting lifestyles and emergence of pathogens.</title>
        <authorList>
            <person name="Haridas S."/>
            <person name="Albert R."/>
            <person name="Binder M."/>
            <person name="Bloem J."/>
            <person name="Labutti K."/>
            <person name="Salamov A."/>
            <person name="Andreopoulos B."/>
            <person name="Baker S."/>
            <person name="Barry K."/>
            <person name="Bills G."/>
            <person name="Bluhm B."/>
            <person name="Cannon C."/>
            <person name="Castanera R."/>
            <person name="Culley D."/>
            <person name="Daum C."/>
            <person name="Ezra D."/>
            <person name="Gonzalez J."/>
            <person name="Henrissat B."/>
            <person name="Kuo A."/>
            <person name="Liang C."/>
            <person name="Lipzen A."/>
            <person name="Lutzoni F."/>
            <person name="Magnuson J."/>
            <person name="Mondo S."/>
            <person name="Nolan M."/>
            <person name="Ohm R."/>
            <person name="Pangilinan J."/>
            <person name="Park H.-J."/>
            <person name="Ramirez L."/>
            <person name="Alfaro M."/>
            <person name="Sun H."/>
            <person name="Tritt A."/>
            <person name="Yoshinaga Y."/>
            <person name="Zwiers L.-H."/>
            <person name="Turgeon B."/>
            <person name="Goodwin S."/>
            <person name="Spatafora J."/>
            <person name="Crous P."/>
            <person name="Grigoriev I."/>
        </authorList>
    </citation>
    <scope>NUCLEOTIDE SEQUENCE</scope>
    <source>
        <strain evidence="1">CBS 161.51</strain>
    </source>
</reference>
<dbReference type="Proteomes" id="UP000800038">
    <property type="component" value="Unassembled WGS sequence"/>
</dbReference>
<name>A0A6A5SQI2_9PLEO</name>
<evidence type="ECO:0000313" key="1">
    <source>
        <dbReference type="EMBL" id="KAF1941992.1"/>
    </source>
</evidence>
<proteinExistence type="predicted"/>
<dbReference type="EMBL" id="ML976040">
    <property type="protein sequence ID" value="KAF1941992.1"/>
    <property type="molecule type" value="Genomic_DNA"/>
</dbReference>
<sequence length="191" mass="20296">MEALVENGTSTPTALTVAVAPAQDKLRAYKVRSSSVMIPPVYAVKAQFSADQDCHEAVYAASLPPFNVGRALNRNVCACTCLAAAEITPSGHAKGRAQLSKSFVRTVIGHSLRSDKGRRLDSPIIPRSHIPTFLLVAMNCCCLSLSPAGAPAFIPLSCMPAASAPVCRLNTRPARAMIRGVVDLLLQEVRQ</sequence>
<dbReference type="AlphaFoldDB" id="A0A6A5SQI2"/>
<keyword evidence="2" id="KW-1185">Reference proteome</keyword>
<evidence type="ECO:0000313" key="2">
    <source>
        <dbReference type="Proteomes" id="UP000800038"/>
    </source>
</evidence>
<accession>A0A6A5SQI2</accession>
<protein>
    <submittedName>
        <fullName evidence="1">Uncharacterized protein</fullName>
    </submittedName>
</protein>